<dbReference type="Gene3D" id="3.30.200.20">
    <property type="entry name" value="Phosphorylase Kinase, domain 1"/>
    <property type="match status" value="1"/>
</dbReference>
<dbReference type="GO" id="GO:0005524">
    <property type="term" value="F:ATP binding"/>
    <property type="evidence" value="ECO:0007669"/>
    <property type="project" value="UniProtKB-KW"/>
</dbReference>
<reference evidence="5" key="1">
    <citation type="submission" date="2019-08" db="EMBL/GenBank/DDBJ databases">
        <title>Reference gene set and small RNA set construction with multiple tissues from Davidia involucrata Baill.</title>
        <authorList>
            <person name="Yang H."/>
            <person name="Zhou C."/>
            <person name="Li G."/>
            <person name="Wang J."/>
            <person name="Gao P."/>
            <person name="Wang M."/>
            <person name="Wang R."/>
            <person name="Zhao Y."/>
        </authorList>
    </citation>
    <scope>NUCLEOTIDE SEQUENCE</scope>
    <source>
        <tissue evidence="5">Mixed with DoveR01_LX</tissue>
    </source>
</reference>
<proteinExistence type="predicted"/>
<feature type="domain" description="Protein kinase" evidence="4">
    <location>
        <begin position="66"/>
        <end position="353"/>
    </location>
</feature>
<feature type="region of interest" description="Disordered" evidence="3">
    <location>
        <begin position="1"/>
        <end position="23"/>
    </location>
</feature>
<dbReference type="PANTHER" id="PTHR27005:SF466">
    <property type="entry name" value="NON-FUNCTIONAL PSEUDOKINASE ZED1-LIKE"/>
    <property type="match status" value="1"/>
</dbReference>
<keyword evidence="2" id="KW-0067">ATP-binding</keyword>
<dbReference type="SUPFAM" id="SSF56112">
    <property type="entry name" value="Protein kinase-like (PK-like)"/>
    <property type="match status" value="1"/>
</dbReference>
<dbReference type="InterPro" id="IPR045274">
    <property type="entry name" value="WAK-like"/>
</dbReference>
<dbReference type="Gene3D" id="1.10.510.10">
    <property type="entry name" value="Transferase(Phosphotransferase) domain 1"/>
    <property type="match status" value="1"/>
</dbReference>
<evidence type="ECO:0000256" key="3">
    <source>
        <dbReference type="SAM" id="MobiDB-lite"/>
    </source>
</evidence>
<dbReference type="GO" id="GO:0007166">
    <property type="term" value="P:cell surface receptor signaling pathway"/>
    <property type="evidence" value="ECO:0007669"/>
    <property type="project" value="InterPro"/>
</dbReference>
<dbReference type="InterPro" id="IPR000719">
    <property type="entry name" value="Prot_kinase_dom"/>
</dbReference>
<dbReference type="InterPro" id="IPR011009">
    <property type="entry name" value="Kinase-like_dom_sf"/>
</dbReference>
<evidence type="ECO:0000256" key="1">
    <source>
        <dbReference type="ARBA" id="ARBA00022741"/>
    </source>
</evidence>
<keyword evidence="1" id="KW-0547">Nucleotide-binding</keyword>
<dbReference type="GO" id="GO:0004674">
    <property type="term" value="F:protein serine/threonine kinase activity"/>
    <property type="evidence" value="ECO:0007669"/>
    <property type="project" value="TreeGrafter"/>
</dbReference>
<evidence type="ECO:0000313" key="5">
    <source>
        <dbReference type="EMBL" id="MPA77352.1"/>
    </source>
</evidence>
<dbReference type="PANTHER" id="PTHR27005">
    <property type="entry name" value="WALL-ASSOCIATED RECEPTOR KINASE-LIKE 21"/>
    <property type="match status" value="1"/>
</dbReference>
<protein>
    <recommendedName>
        <fullName evidence="4">Protein kinase domain-containing protein</fullName>
    </recommendedName>
</protein>
<gene>
    <name evidence="5" type="ORF">Din_046793</name>
</gene>
<accession>A0A5B7C8D1</accession>
<dbReference type="GO" id="GO:0005886">
    <property type="term" value="C:plasma membrane"/>
    <property type="evidence" value="ECO:0007669"/>
    <property type="project" value="TreeGrafter"/>
</dbReference>
<name>A0A5B7C8D1_DAVIN</name>
<evidence type="ECO:0000256" key="2">
    <source>
        <dbReference type="ARBA" id="ARBA00022840"/>
    </source>
</evidence>
<sequence>MKFMGSQRGKSYENGQLSSSSSSSSFLRNGSMLLEELIASCNGRYNIPIRNFSAKDLLKATNNFEEHQFIRAGAGDYEIYKGFLEERPILVKKFKNYSTPSYAIRDVVIMSQMSNHKNVARLFGYCLEFEIPVLVYDYSGDEPLSNFLYNIDEASGHEDKLLSWKSRLRIAKDIANAVTYLHTALSRPVVNRDLKPSKIMVDQYGVAKLFDFSLSISIPLGESHVEDDPVGTFGFLDPQYHISCFVTEKSDVYSFGMFLLVLLTGQLPISVDRKEAGLEFSLINFVEKHVDMNQFTKILDPRILGGRGGIEQEQQLRAFLALALRCIEPKGEDRPEMIDVAKELRQIERSVHP</sequence>
<organism evidence="5">
    <name type="scientific">Davidia involucrata</name>
    <name type="common">Dove tree</name>
    <dbReference type="NCBI Taxonomy" id="16924"/>
    <lineage>
        <taxon>Eukaryota</taxon>
        <taxon>Viridiplantae</taxon>
        <taxon>Streptophyta</taxon>
        <taxon>Embryophyta</taxon>
        <taxon>Tracheophyta</taxon>
        <taxon>Spermatophyta</taxon>
        <taxon>Magnoliopsida</taxon>
        <taxon>eudicotyledons</taxon>
        <taxon>Gunneridae</taxon>
        <taxon>Pentapetalae</taxon>
        <taxon>asterids</taxon>
        <taxon>Cornales</taxon>
        <taxon>Nyssaceae</taxon>
        <taxon>Davidia</taxon>
    </lineage>
</organism>
<dbReference type="EMBL" id="GHES01046793">
    <property type="protein sequence ID" value="MPA77352.1"/>
    <property type="molecule type" value="Transcribed_RNA"/>
</dbReference>
<dbReference type="Pfam" id="PF00069">
    <property type="entry name" value="Pkinase"/>
    <property type="match status" value="1"/>
</dbReference>
<evidence type="ECO:0000259" key="4">
    <source>
        <dbReference type="PROSITE" id="PS50011"/>
    </source>
</evidence>
<dbReference type="AlphaFoldDB" id="A0A5B7C8D1"/>
<dbReference type="PROSITE" id="PS50011">
    <property type="entry name" value="PROTEIN_KINASE_DOM"/>
    <property type="match status" value="1"/>
</dbReference>